<protein>
    <submittedName>
        <fullName evidence="1">Uncharacterized protein</fullName>
    </submittedName>
</protein>
<reference evidence="1 3" key="1">
    <citation type="submission" date="2024-02" db="EMBL/GenBank/DDBJ databases">
        <authorList>
            <person name="Chen Y."/>
            <person name="Shah S."/>
            <person name="Dougan E. K."/>
            <person name="Thang M."/>
            <person name="Chan C."/>
        </authorList>
    </citation>
    <scope>NUCLEOTIDE SEQUENCE [LARGE SCALE GENOMIC DNA]</scope>
</reference>
<evidence type="ECO:0000313" key="3">
    <source>
        <dbReference type="Proteomes" id="UP001642464"/>
    </source>
</evidence>
<comment type="caution">
    <text evidence="1">The sequence shown here is derived from an EMBL/GenBank/DDBJ whole genome shotgun (WGS) entry which is preliminary data.</text>
</comment>
<dbReference type="EMBL" id="CAXAMM010027591">
    <property type="protein sequence ID" value="CAK9061153.1"/>
    <property type="molecule type" value="Genomic_DNA"/>
</dbReference>
<organism evidence="1 3">
    <name type="scientific">Durusdinium trenchii</name>
    <dbReference type="NCBI Taxonomy" id="1381693"/>
    <lineage>
        <taxon>Eukaryota</taxon>
        <taxon>Sar</taxon>
        <taxon>Alveolata</taxon>
        <taxon>Dinophyceae</taxon>
        <taxon>Suessiales</taxon>
        <taxon>Symbiodiniaceae</taxon>
        <taxon>Durusdinium</taxon>
    </lineage>
</organism>
<sequence>MANLPEVQCLLDEGFLHFICNPEKLVGYWDQLLQDFPEHPASQHRDTSFPISIYGDEGTALNASWMTFHFQCDLSPALTNAGVSRFLITTIPSTLYIYDVEGVDLTLQAAARCITESLNKLSLCGVAIRDRSGEEVCG</sequence>
<evidence type="ECO:0000313" key="1">
    <source>
        <dbReference type="EMBL" id="CAK9061134.1"/>
    </source>
</evidence>
<dbReference type="Proteomes" id="UP001642464">
    <property type="component" value="Unassembled WGS sequence"/>
</dbReference>
<keyword evidence="3" id="KW-1185">Reference proteome</keyword>
<name>A0ABP0NFG3_9DINO</name>
<evidence type="ECO:0000313" key="2">
    <source>
        <dbReference type="EMBL" id="CAK9061153.1"/>
    </source>
</evidence>
<proteinExistence type="predicted"/>
<dbReference type="EMBL" id="CAXAMM010027580">
    <property type="protein sequence ID" value="CAK9061134.1"/>
    <property type="molecule type" value="Genomic_DNA"/>
</dbReference>
<accession>A0ABP0NFG3</accession>
<gene>
    <name evidence="1" type="ORF">SCF082_LOCUS32076</name>
    <name evidence="2" type="ORF">SCF082_LOCUS32080</name>
</gene>